<evidence type="ECO:0000256" key="1">
    <source>
        <dbReference type="SAM" id="Phobius"/>
    </source>
</evidence>
<organism evidence="2 3">
    <name type="scientific">Xylanibacter ruminicola</name>
    <name type="common">Prevotella ruminicola</name>
    <dbReference type="NCBI Taxonomy" id="839"/>
    <lineage>
        <taxon>Bacteria</taxon>
        <taxon>Pseudomonadati</taxon>
        <taxon>Bacteroidota</taxon>
        <taxon>Bacteroidia</taxon>
        <taxon>Bacteroidales</taxon>
        <taxon>Prevotellaceae</taxon>
        <taxon>Xylanibacter</taxon>
    </lineage>
</organism>
<evidence type="ECO:0000313" key="2">
    <source>
        <dbReference type="EMBL" id="MBE6271653.1"/>
    </source>
</evidence>
<name>A0A9D5S891_XYLRU</name>
<reference evidence="2" key="1">
    <citation type="submission" date="2019-04" db="EMBL/GenBank/DDBJ databases">
        <title>Evolution of Biomass-Degrading Anaerobic Consortia Revealed by Metagenomics.</title>
        <authorList>
            <person name="Peng X."/>
        </authorList>
    </citation>
    <scope>NUCLEOTIDE SEQUENCE</scope>
    <source>
        <strain evidence="2">SIG140</strain>
    </source>
</reference>
<feature type="transmembrane region" description="Helical" evidence="1">
    <location>
        <begin position="69"/>
        <end position="88"/>
    </location>
</feature>
<dbReference type="AlphaFoldDB" id="A0A9D5S891"/>
<dbReference type="Proteomes" id="UP000806522">
    <property type="component" value="Unassembled WGS sequence"/>
</dbReference>
<feature type="transmembrane region" description="Helical" evidence="1">
    <location>
        <begin position="213"/>
        <end position="234"/>
    </location>
</feature>
<keyword evidence="1" id="KW-0812">Transmembrane</keyword>
<sequence>MDLVLYQTVLYAACLVNFLLALLLLFNNYEYRKYDVYHRSCKLAAINFIIFAIGFFVHGYLTLRFQSPAAASALSVSYFHCGAVLFSWSHTPLMRPDYLTRRIAIRDLSILGVSLVLYWLPIFIPVLAPYSNIPFAIFFLHGLYLSYMFLNNYYQSSKNLEQCSVENNAPGWWTPETKRRVLSHHHSFIIGCGLIVFFGLGSIAITAAFPNDIWPYTLLSGVGVLVFWFIYYALSEYGGVIEIATYAMELNRLDGSRRRK</sequence>
<comment type="caution">
    <text evidence="2">The sequence shown here is derived from an EMBL/GenBank/DDBJ whole genome shotgun (WGS) entry which is preliminary data.</text>
</comment>
<evidence type="ECO:0000313" key="3">
    <source>
        <dbReference type="Proteomes" id="UP000806522"/>
    </source>
</evidence>
<feature type="transmembrane region" description="Helical" evidence="1">
    <location>
        <begin position="133"/>
        <end position="150"/>
    </location>
</feature>
<protein>
    <submittedName>
        <fullName evidence="2">Uncharacterized protein</fullName>
    </submittedName>
</protein>
<feature type="transmembrane region" description="Helical" evidence="1">
    <location>
        <begin position="41"/>
        <end position="63"/>
    </location>
</feature>
<accession>A0A9D5S891</accession>
<keyword evidence="1" id="KW-0472">Membrane</keyword>
<gene>
    <name evidence="2" type="ORF">E7101_12010</name>
</gene>
<feature type="transmembrane region" description="Helical" evidence="1">
    <location>
        <begin position="6"/>
        <end position="29"/>
    </location>
</feature>
<proteinExistence type="predicted"/>
<feature type="transmembrane region" description="Helical" evidence="1">
    <location>
        <begin position="108"/>
        <end position="127"/>
    </location>
</feature>
<dbReference type="EMBL" id="SUYC01000015">
    <property type="protein sequence ID" value="MBE6271653.1"/>
    <property type="molecule type" value="Genomic_DNA"/>
</dbReference>
<feature type="transmembrane region" description="Helical" evidence="1">
    <location>
        <begin position="188"/>
        <end position="207"/>
    </location>
</feature>
<keyword evidence="1" id="KW-1133">Transmembrane helix</keyword>